<dbReference type="AlphaFoldDB" id="A0A0S3EVE1"/>
<dbReference type="Gene3D" id="1.50.10.100">
    <property type="entry name" value="Chondroitin AC/alginate lyase"/>
    <property type="match status" value="1"/>
</dbReference>
<evidence type="ECO:0000313" key="5">
    <source>
        <dbReference type="Proteomes" id="UP000056968"/>
    </source>
</evidence>
<dbReference type="GO" id="GO:0030313">
    <property type="term" value="C:cell envelope"/>
    <property type="evidence" value="ECO:0007669"/>
    <property type="project" value="UniProtKB-SubCell"/>
</dbReference>
<dbReference type="GO" id="GO:0016829">
    <property type="term" value="F:lyase activity"/>
    <property type="evidence" value="ECO:0007669"/>
    <property type="project" value="InterPro"/>
</dbReference>
<reference evidence="4 5" key="1">
    <citation type="submission" date="2015-11" db="EMBL/GenBank/DDBJ databases">
        <title>A Two-component Flavoprotein Monooxygenase System MeaXY Responsible for para-Hydroxylation of 2-Methyl-6-ethylaniline and 2,6-Diethylaniline in Sphingobium baderi DE-13.</title>
        <authorList>
            <person name="Cheng M."/>
            <person name="Meng Q."/>
            <person name="Yang Y."/>
            <person name="Chu C."/>
            <person name="Yan X."/>
            <person name="He J."/>
            <person name="Li S."/>
        </authorList>
    </citation>
    <scope>NUCLEOTIDE SEQUENCE [LARGE SCALE GENOMIC DNA]</scope>
    <source>
        <strain evidence="4 5">DE-13</strain>
    </source>
</reference>
<dbReference type="STRING" id="1332080.ATN00_02745"/>
<dbReference type="OrthoDB" id="9787373at2"/>
<dbReference type="Proteomes" id="UP000056968">
    <property type="component" value="Chromosome"/>
</dbReference>
<proteinExistence type="predicted"/>
<evidence type="ECO:0000259" key="3">
    <source>
        <dbReference type="Pfam" id="PF07940"/>
    </source>
</evidence>
<keyword evidence="5" id="KW-1185">Reference proteome</keyword>
<dbReference type="InterPro" id="IPR008929">
    <property type="entry name" value="Chondroitin_lyas"/>
</dbReference>
<name>A0A0S3EVE1_9SPHN</name>
<feature type="region of interest" description="Disordered" evidence="2">
    <location>
        <begin position="1"/>
        <end position="28"/>
    </location>
</feature>
<dbReference type="EMBL" id="CP013264">
    <property type="protein sequence ID" value="ALR19382.1"/>
    <property type="molecule type" value="Genomic_DNA"/>
</dbReference>
<evidence type="ECO:0000256" key="1">
    <source>
        <dbReference type="ARBA" id="ARBA00004196"/>
    </source>
</evidence>
<gene>
    <name evidence="4" type="ORF">ATN00_02745</name>
</gene>
<accession>A0A0S3EVE1</accession>
<feature type="domain" description="Heparinase II/III-like C-terminal" evidence="3">
    <location>
        <begin position="344"/>
        <end position="588"/>
    </location>
</feature>
<comment type="subcellular location">
    <subcellularLocation>
        <location evidence="1">Cell envelope</location>
    </subcellularLocation>
</comment>
<dbReference type="Gene3D" id="2.70.98.70">
    <property type="match status" value="1"/>
</dbReference>
<dbReference type="KEGG" id="sbd:ATN00_02745"/>
<sequence>MKDRKRLPPHSASDAAGTEDFEAEKQEDGIEQGKRLIRLADDKGLSLTQRIANRFYLLSWKTPLHGRRLKGKYPLKLLAVPEDEIPGDQQAGQSIRAGYFLFRGMKQPVDTLDFARLDLTPGFVDHIQSFRWLRDLSSVATREQGAPVAENVMRKWLAAHADVPSEPAWRADNAGWRLLFWTTHAPLILSSSDLVYRSLVLNCIARTARHLDQIADKTPVGLPRLVAWGAIVAASMLIPGGAARKVFGEAGLKRAIDSAFHGDGGIVSRSPIDQLEGIMLLSMVASVYDVRREQAPAFLHEGLARAIPALLGLTHGDGGLGNWQGAGAIPPGHVQAVVQASRVRTRPLRQAREWGYQRLAAGTTVAQIDAAPPPVARLAEAGCGSTGAIEISDGPHRLVVNCGGAALEGQWITRDLAQGLRTTAAHSTLILNDCNSTALLPDGTLGRGVTEVELNRQELENGSRVDLSHDGYVRRMGYIHRRLLLMSADGKEIRGEDMLTPAERRKKPSRLPLQLRFHLAPGVEPTTTADGMGALLRIDMGALWQFRASAGKLSVEESLWVDADGRPHSTQQLVVTGEALPGGSSIGWLFKRVG</sequence>
<dbReference type="InterPro" id="IPR012480">
    <property type="entry name" value="Hepar_II_III_C"/>
</dbReference>
<dbReference type="Pfam" id="PF07940">
    <property type="entry name" value="Hepar_II_III_C"/>
    <property type="match status" value="1"/>
</dbReference>
<organism evidence="4 5">
    <name type="scientific">Sphingobium baderi</name>
    <dbReference type="NCBI Taxonomy" id="1332080"/>
    <lineage>
        <taxon>Bacteria</taxon>
        <taxon>Pseudomonadati</taxon>
        <taxon>Pseudomonadota</taxon>
        <taxon>Alphaproteobacteria</taxon>
        <taxon>Sphingomonadales</taxon>
        <taxon>Sphingomonadaceae</taxon>
        <taxon>Sphingobium</taxon>
    </lineage>
</organism>
<evidence type="ECO:0000256" key="2">
    <source>
        <dbReference type="SAM" id="MobiDB-lite"/>
    </source>
</evidence>
<dbReference type="RefSeq" id="WP_062061831.1">
    <property type="nucleotide sequence ID" value="NZ_CP013264.1"/>
</dbReference>
<protein>
    <submittedName>
        <fullName evidence="4">Heparinase</fullName>
    </submittedName>
</protein>
<evidence type="ECO:0000313" key="4">
    <source>
        <dbReference type="EMBL" id="ALR19382.1"/>
    </source>
</evidence>